<dbReference type="Proteomes" id="UP001149009">
    <property type="component" value="Unassembled WGS sequence"/>
</dbReference>
<dbReference type="InterPro" id="IPR046249">
    <property type="entry name" value="DUF6282"/>
</dbReference>
<dbReference type="Pfam" id="PF19799">
    <property type="entry name" value="DUF6282"/>
    <property type="match status" value="1"/>
</dbReference>
<dbReference type="EMBL" id="JAODNV010000004">
    <property type="protein sequence ID" value="MCT8989047.1"/>
    <property type="molecule type" value="Genomic_DNA"/>
</dbReference>
<evidence type="ECO:0000313" key="1">
    <source>
        <dbReference type="EMBL" id="MCT8989047.1"/>
    </source>
</evidence>
<reference evidence="1" key="1">
    <citation type="submission" date="2022-08" db="EMBL/GenBank/DDBJ databases">
        <title>Chelativorans sichuanense sp. nov., a paraffin oil-degrading bacterium isolated from a mixture of oil-based drill cuttings and paddy soil.</title>
        <authorList>
            <person name="Yu J."/>
            <person name="Liu H."/>
            <person name="Chen Q."/>
        </authorList>
    </citation>
    <scope>NUCLEOTIDE SEQUENCE</scope>
    <source>
        <strain evidence="1">SCAU 2101</strain>
    </source>
</reference>
<accession>A0A9X3B5P8</accession>
<dbReference type="AlphaFoldDB" id="A0A9X3B5P8"/>
<dbReference type="SUPFAM" id="SSF51556">
    <property type="entry name" value="Metallo-dependent hydrolases"/>
    <property type="match status" value="1"/>
</dbReference>
<sequence length="303" mass="32519">MSSSSATNVRDQQIAELLVGAVDLHCHSGPAVMPRILDHHDQMVAADAAGFKAVVTKDHYYLGTPHCMILHKLCPDLKVRMYSGIVLNNASGGINPHAVDHAAKLGAKIVWMPTFSAANHIAKTATEAKGFPKVAGALEAIPLSVLDANGRLTDDTLKVLDIIAAADIILASGHLGAAELHLLFEEAKRRGVRKMLVNHPTYVVGCTDEDIRQMVSIGVKMEHSITQFIEGRGKKFEPEFALHLIEVAGVENTLFGSDLGLQGALPPVEGYRTFVGHLLDLGVEAADIRTMISTNGSRMLNLS</sequence>
<proteinExistence type="predicted"/>
<organism evidence="1 2">
    <name type="scientific">Chelativorans petroleitrophicus</name>
    <dbReference type="NCBI Taxonomy" id="2975484"/>
    <lineage>
        <taxon>Bacteria</taxon>
        <taxon>Pseudomonadati</taxon>
        <taxon>Pseudomonadota</taxon>
        <taxon>Alphaproteobacteria</taxon>
        <taxon>Hyphomicrobiales</taxon>
        <taxon>Phyllobacteriaceae</taxon>
        <taxon>Chelativorans</taxon>
    </lineage>
</organism>
<evidence type="ECO:0000313" key="2">
    <source>
        <dbReference type="Proteomes" id="UP001149009"/>
    </source>
</evidence>
<keyword evidence="2" id="KW-1185">Reference proteome</keyword>
<dbReference type="RefSeq" id="WP_261513726.1">
    <property type="nucleotide sequence ID" value="NZ_JAODNV010000004.1"/>
</dbReference>
<name>A0A9X3B5P8_9HYPH</name>
<protein>
    <submittedName>
        <fullName evidence="1">DUF6282 family protein</fullName>
    </submittedName>
</protein>
<comment type="caution">
    <text evidence="1">The sequence shown here is derived from an EMBL/GenBank/DDBJ whole genome shotgun (WGS) entry which is preliminary data.</text>
</comment>
<dbReference type="InterPro" id="IPR032466">
    <property type="entry name" value="Metal_Hydrolase"/>
</dbReference>
<gene>
    <name evidence="1" type="ORF">NYR54_01885</name>
</gene>